<name>A0A6J7MMM8_9ZZZZ</name>
<protein>
    <submittedName>
        <fullName evidence="1">Unannotated protein</fullName>
    </submittedName>
</protein>
<reference evidence="1" key="1">
    <citation type="submission" date="2020-05" db="EMBL/GenBank/DDBJ databases">
        <authorList>
            <person name="Chiriac C."/>
            <person name="Salcher M."/>
            <person name="Ghai R."/>
            <person name="Kavagutti S V."/>
        </authorList>
    </citation>
    <scope>NUCLEOTIDE SEQUENCE</scope>
</reference>
<organism evidence="1">
    <name type="scientific">freshwater metagenome</name>
    <dbReference type="NCBI Taxonomy" id="449393"/>
    <lineage>
        <taxon>unclassified sequences</taxon>
        <taxon>metagenomes</taxon>
        <taxon>ecological metagenomes</taxon>
    </lineage>
</organism>
<gene>
    <name evidence="1" type="ORF">UFOPK3984_00445</name>
</gene>
<accession>A0A6J7MMM8</accession>
<evidence type="ECO:0000313" key="1">
    <source>
        <dbReference type="EMBL" id="CAB4981996.1"/>
    </source>
</evidence>
<dbReference type="AlphaFoldDB" id="A0A6J7MMM8"/>
<sequence>MRVRFSPRAQSQRRRTIPPALITVASAAMMETNQLHIGALKFTKAINSVKNPIRMGIANKRVRFWPTRSAVRDHNGIAIATTTEPTAASAPASVYEPLA</sequence>
<proteinExistence type="predicted"/>
<dbReference type="EMBL" id="CAFBOP010000010">
    <property type="protein sequence ID" value="CAB4981996.1"/>
    <property type="molecule type" value="Genomic_DNA"/>
</dbReference>